<feature type="region of interest" description="Disordered" evidence="1">
    <location>
        <begin position="51"/>
        <end position="70"/>
    </location>
</feature>
<gene>
    <name evidence="2" type="primary">orf03901</name>
    <name evidence="2" type="ORF">Q903MT_gene3878</name>
</gene>
<sequence>MRIQSLSKLRGRSEVLSKLIQLSKLIHWLATGYRGLLWALATGTGLLRTGSTGSPSHVSVLKKPTKLNSA</sequence>
<organism evidence="2">
    <name type="scientific">Picea sitchensis</name>
    <name type="common">Sitka spruce</name>
    <name type="synonym">Pinus sitchensis</name>
    <dbReference type="NCBI Taxonomy" id="3332"/>
    <lineage>
        <taxon>Eukaryota</taxon>
        <taxon>Viridiplantae</taxon>
        <taxon>Streptophyta</taxon>
        <taxon>Embryophyta</taxon>
        <taxon>Tracheophyta</taxon>
        <taxon>Spermatophyta</taxon>
        <taxon>Pinopsida</taxon>
        <taxon>Pinidae</taxon>
        <taxon>Conifers I</taxon>
        <taxon>Pinales</taxon>
        <taxon>Pinaceae</taxon>
        <taxon>Picea</taxon>
    </lineage>
</organism>
<accession>A0A6B9XV22</accession>
<keyword evidence="2" id="KW-0496">Mitochondrion</keyword>
<proteinExistence type="predicted"/>
<evidence type="ECO:0000313" key="2">
    <source>
        <dbReference type="EMBL" id="QHR89856.1"/>
    </source>
</evidence>
<geneLocation type="mitochondrion" evidence="2"/>
<reference evidence="2" key="1">
    <citation type="submission" date="2019-03" db="EMBL/GenBank/DDBJ databases">
        <title>Largest Complete Mitochondrial Genome of a Gymnosperm, Sitka Spruce (Picea sitchensis), Indicates Complex Physical Structure.</title>
        <authorList>
            <person name="Jackman S.D."/>
            <person name="Coombe L."/>
            <person name="Warren R."/>
            <person name="Kirk H."/>
            <person name="Trinh E."/>
            <person name="McLeod T."/>
            <person name="Pleasance S."/>
            <person name="Pandoh P."/>
            <person name="Zhao Y."/>
            <person name="Coope R."/>
            <person name="Bousquet J."/>
            <person name="Bohlmann J.C."/>
            <person name="Jones S.J.M."/>
            <person name="Birol I."/>
        </authorList>
    </citation>
    <scope>NUCLEOTIDE SEQUENCE</scope>
    <source>
        <strain evidence="2">Q903</strain>
    </source>
</reference>
<dbReference type="EMBL" id="MK697699">
    <property type="protein sequence ID" value="QHR89856.1"/>
    <property type="molecule type" value="Genomic_DNA"/>
</dbReference>
<evidence type="ECO:0000256" key="1">
    <source>
        <dbReference type="SAM" id="MobiDB-lite"/>
    </source>
</evidence>
<dbReference type="AlphaFoldDB" id="A0A6B9XV22"/>
<protein>
    <submittedName>
        <fullName evidence="2">Uncharacterized protein</fullName>
    </submittedName>
</protein>
<name>A0A6B9XV22_PICSI</name>